<dbReference type="AlphaFoldDB" id="A0A2U9CFS2"/>
<feature type="compositionally biased region" description="Polar residues" evidence="1">
    <location>
        <begin position="132"/>
        <end position="142"/>
    </location>
</feature>
<keyword evidence="3" id="KW-1185">Reference proteome</keyword>
<dbReference type="Proteomes" id="UP000246464">
    <property type="component" value="Chromosome 14"/>
</dbReference>
<reference evidence="2 3" key="1">
    <citation type="submission" date="2017-12" db="EMBL/GenBank/DDBJ databases">
        <title>Integrating genomic resources of turbot (Scophthalmus maximus) in depth evaluation of genetic and physical mapping variation across individuals.</title>
        <authorList>
            <person name="Martinez P."/>
        </authorList>
    </citation>
    <scope>NUCLEOTIDE SEQUENCE [LARGE SCALE GENOMIC DNA]</scope>
</reference>
<dbReference type="EMBL" id="CP026256">
    <property type="protein sequence ID" value="AWP13722.1"/>
    <property type="molecule type" value="Genomic_DNA"/>
</dbReference>
<feature type="region of interest" description="Disordered" evidence="1">
    <location>
        <begin position="1"/>
        <end position="49"/>
    </location>
</feature>
<name>A0A2U9CFS2_SCOMX</name>
<feature type="compositionally biased region" description="Polar residues" evidence="1">
    <location>
        <begin position="107"/>
        <end position="123"/>
    </location>
</feature>
<evidence type="ECO:0000256" key="1">
    <source>
        <dbReference type="SAM" id="MobiDB-lite"/>
    </source>
</evidence>
<evidence type="ECO:0000313" key="3">
    <source>
        <dbReference type="Proteomes" id="UP000246464"/>
    </source>
</evidence>
<gene>
    <name evidence="2" type="ORF">SMAX5B_016166</name>
</gene>
<protein>
    <submittedName>
        <fullName evidence="2">Uncharacterized protein</fullName>
    </submittedName>
</protein>
<organism evidence="2 3">
    <name type="scientific">Scophthalmus maximus</name>
    <name type="common">Turbot</name>
    <name type="synonym">Psetta maxima</name>
    <dbReference type="NCBI Taxonomy" id="52904"/>
    <lineage>
        <taxon>Eukaryota</taxon>
        <taxon>Metazoa</taxon>
        <taxon>Chordata</taxon>
        <taxon>Craniata</taxon>
        <taxon>Vertebrata</taxon>
        <taxon>Euteleostomi</taxon>
        <taxon>Actinopterygii</taxon>
        <taxon>Neopterygii</taxon>
        <taxon>Teleostei</taxon>
        <taxon>Neoteleostei</taxon>
        <taxon>Acanthomorphata</taxon>
        <taxon>Carangaria</taxon>
        <taxon>Pleuronectiformes</taxon>
        <taxon>Pleuronectoidei</taxon>
        <taxon>Scophthalmidae</taxon>
        <taxon>Scophthalmus</taxon>
    </lineage>
</organism>
<feature type="non-terminal residue" evidence="2">
    <location>
        <position position="170"/>
    </location>
</feature>
<sequence length="170" mass="18527">MAEATVRTRADEAATGRTSDRFGDNETQDKDKLGHRARKRGTTTAQHLGPAHFLSKIIQVQVQADRTPAASGERLLTLAAIYRLSSTSPEQLEETQHHAASPPAATTRINQSSALQSDGQSTDKPALILHVQMSTAQSFNLRTRTHVERPPDIRRRVPQTTASPDDVVGS</sequence>
<accession>A0A2U9CFS2</accession>
<proteinExistence type="predicted"/>
<evidence type="ECO:0000313" key="2">
    <source>
        <dbReference type="EMBL" id="AWP13722.1"/>
    </source>
</evidence>
<feature type="region of interest" description="Disordered" evidence="1">
    <location>
        <begin position="88"/>
        <end position="170"/>
    </location>
</feature>
<feature type="compositionally biased region" description="Basic and acidic residues" evidence="1">
    <location>
        <begin position="145"/>
        <end position="155"/>
    </location>
</feature>
<feature type="compositionally biased region" description="Basic and acidic residues" evidence="1">
    <location>
        <begin position="1"/>
        <end position="34"/>
    </location>
</feature>